<keyword evidence="3" id="KW-1185">Reference proteome</keyword>
<dbReference type="CDD" id="cd00371">
    <property type="entry name" value="HMA"/>
    <property type="match status" value="1"/>
</dbReference>
<accession>A0A926EIR6</accession>
<dbReference type="Proteomes" id="UP000655830">
    <property type="component" value="Unassembled WGS sequence"/>
</dbReference>
<proteinExistence type="predicted"/>
<comment type="caution">
    <text evidence="2">The sequence shown here is derived from an EMBL/GenBank/DDBJ whole genome shotgun (WGS) entry which is preliminary data.</text>
</comment>
<dbReference type="GO" id="GO:0046872">
    <property type="term" value="F:metal ion binding"/>
    <property type="evidence" value="ECO:0007669"/>
    <property type="project" value="InterPro"/>
</dbReference>
<dbReference type="InterPro" id="IPR036163">
    <property type="entry name" value="HMA_dom_sf"/>
</dbReference>
<protein>
    <submittedName>
        <fullName evidence="2">Heavy-metal-associated domain-containing protein</fullName>
    </submittedName>
</protein>
<organism evidence="2 3">
    <name type="scientific">Zhenhengia yiwuensis</name>
    <dbReference type="NCBI Taxonomy" id="2763666"/>
    <lineage>
        <taxon>Bacteria</taxon>
        <taxon>Bacillati</taxon>
        <taxon>Bacillota</taxon>
        <taxon>Clostridia</taxon>
        <taxon>Lachnospirales</taxon>
        <taxon>Lachnospiraceae</taxon>
        <taxon>Zhenhengia</taxon>
    </lineage>
</organism>
<name>A0A926EIR6_9FIRM</name>
<evidence type="ECO:0000313" key="3">
    <source>
        <dbReference type="Proteomes" id="UP000655830"/>
    </source>
</evidence>
<dbReference type="PROSITE" id="PS50846">
    <property type="entry name" value="HMA_2"/>
    <property type="match status" value="1"/>
</dbReference>
<reference evidence="2" key="1">
    <citation type="submission" date="2020-08" db="EMBL/GenBank/DDBJ databases">
        <title>Genome public.</title>
        <authorList>
            <person name="Liu C."/>
            <person name="Sun Q."/>
        </authorList>
    </citation>
    <scope>NUCLEOTIDE SEQUENCE</scope>
    <source>
        <strain evidence="2">NSJ-12</strain>
    </source>
</reference>
<feature type="domain" description="HMA" evidence="1">
    <location>
        <begin position="2"/>
        <end position="67"/>
    </location>
</feature>
<dbReference type="EMBL" id="JACRSY010000013">
    <property type="protein sequence ID" value="MBC8579760.1"/>
    <property type="molecule type" value="Genomic_DNA"/>
</dbReference>
<gene>
    <name evidence="2" type="ORF">H8718_09485</name>
</gene>
<dbReference type="RefSeq" id="WP_177672289.1">
    <property type="nucleotide sequence ID" value="NZ_JACRSY010000013.1"/>
</dbReference>
<evidence type="ECO:0000313" key="2">
    <source>
        <dbReference type="EMBL" id="MBC8579760.1"/>
    </source>
</evidence>
<dbReference type="AlphaFoldDB" id="A0A926EIR6"/>
<dbReference type="Gene3D" id="3.30.70.100">
    <property type="match status" value="1"/>
</dbReference>
<dbReference type="InterPro" id="IPR006121">
    <property type="entry name" value="HMA_dom"/>
</dbReference>
<evidence type="ECO:0000259" key="1">
    <source>
        <dbReference type="PROSITE" id="PS50846"/>
    </source>
</evidence>
<sequence length="69" mass="7693">MNRVHYYVTGLQNSQNKTQIKNALDQIEGVQMVNVDLGRGSIEVGYSESASECEIKDCIEHTGFTIKSN</sequence>
<dbReference type="SUPFAM" id="SSF55008">
    <property type="entry name" value="HMA, heavy metal-associated domain"/>
    <property type="match status" value="1"/>
</dbReference>